<sequence>MEKIIIVFYVADRAIVIRIKYNFVSIDVEAQDAYTIRLQSQLCKDSLLVDRYWVVKVSFPIGIMLHPSVYGAERGVIVQTLKVLFLQFSPTGCDGGTDEADACFRGEVI</sequence>
<evidence type="ECO:0000313" key="2">
    <source>
        <dbReference type="Proteomes" id="UP001642540"/>
    </source>
</evidence>
<reference evidence="1 2" key="1">
    <citation type="submission" date="2024-08" db="EMBL/GenBank/DDBJ databases">
        <authorList>
            <person name="Cucini C."/>
            <person name="Frati F."/>
        </authorList>
    </citation>
    <scope>NUCLEOTIDE SEQUENCE [LARGE SCALE GENOMIC DNA]</scope>
</reference>
<keyword evidence="2" id="KW-1185">Reference proteome</keyword>
<gene>
    <name evidence="1" type="ORF">ODALV1_LOCUS19466</name>
</gene>
<accession>A0ABP1R7K5</accession>
<organism evidence="1 2">
    <name type="scientific">Orchesella dallaii</name>
    <dbReference type="NCBI Taxonomy" id="48710"/>
    <lineage>
        <taxon>Eukaryota</taxon>
        <taxon>Metazoa</taxon>
        <taxon>Ecdysozoa</taxon>
        <taxon>Arthropoda</taxon>
        <taxon>Hexapoda</taxon>
        <taxon>Collembola</taxon>
        <taxon>Entomobryomorpha</taxon>
        <taxon>Entomobryoidea</taxon>
        <taxon>Orchesellidae</taxon>
        <taxon>Orchesellinae</taxon>
        <taxon>Orchesella</taxon>
    </lineage>
</organism>
<dbReference type="EMBL" id="CAXLJM020000065">
    <property type="protein sequence ID" value="CAL8121610.1"/>
    <property type="molecule type" value="Genomic_DNA"/>
</dbReference>
<evidence type="ECO:0000313" key="1">
    <source>
        <dbReference type="EMBL" id="CAL8121610.1"/>
    </source>
</evidence>
<proteinExistence type="predicted"/>
<name>A0ABP1R7K5_9HEXA</name>
<protein>
    <submittedName>
        <fullName evidence="1">Uncharacterized protein</fullName>
    </submittedName>
</protein>
<comment type="caution">
    <text evidence="1">The sequence shown here is derived from an EMBL/GenBank/DDBJ whole genome shotgun (WGS) entry which is preliminary data.</text>
</comment>
<dbReference type="Proteomes" id="UP001642540">
    <property type="component" value="Unassembled WGS sequence"/>
</dbReference>